<dbReference type="InterPro" id="IPR001155">
    <property type="entry name" value="OxRdtase_FMN_N"/>
</dbReference>
<dbReference type="Pfam" id="PF00724">
    <property type="entry name" value="Oxidored_FMN"/>
    <property type="match status" value="1"/>
</dbReference>
<dbReference type="SUPFAM" id="SSF51395">
    <property type="entry name" value="FMN-linked oxidoreductases"/>
    <property type="match status" value="1"/>
</dbReference>
<dbReference type="Proteomes" id="UP001605989">
    <property type="component" value="Unassembled WGS sequence"/>
</dbReference>
<dbReference type="EMBL" id="JBIEKR010000010">
    <property type="protein sequence ID" value="MFG6273839.1"/>
    <property type="molecule type" value="Genomic_DNA"/>
</dbReference>
<dbReference type="AlphaFoldDB" id="A0A848BSM9"/>
<comment type="caution">
    <text evidence="5">The sequence shown here is derived from an EMBL/GenBank/DDBJ whole genome shotgun (WGS) entry which is preliminary data.</text>
</comment>
<dbReference type="GO" id="GO:0016491">
    <property type="term" value="F:oxidoreductase activity"/>
    <property type="evidence" value="ECO:0007669"/>
    <property type="project" value="UniProtKB-KW"/>
</dbReference>
<evidence type="ECO:0000313" key="5">
    <source>
        <dbReference type="EMBL" id="NME27828.1"/>
    </source>
</evidence>
<dbReference type="Proteomes" id="UP000591071">
    <property type="component" value="Unassembled WGS sequence"/>
</dbReference>
<evidence type="ECO:0000313" key="4">
    <source>
        <dbReference type="EMBL" id="MFG6273839.1"/>
    </source>
</evidence>
<dbReference type="PANTHER" id="PTHR43656:SF2">
    <property type="entry name" value="BINDING OXIDOREDUCTASE, PUTATIVE (AFU_ORTHOLOGUE AFUA_2G08260)-RELATED"/>
    <property type="match status" value="1"/>
</dbReference>
<sequence>MLFDACTIGGIHAACRIVRSATFEGMADAEGHPTDKLCHMYETLAEGGTGIIITGMIAASRLEPHQHHQILLDDDSCIAPLAAITQAVHAKGGKIIAQIVIMGSAIMVPEGEDRIIVSPSGVPDKIGRTLQESQALTKEQIQRLVEDVGQAALRARKAGFDGVQFHGAHGYLASKFLTPYYNQRSDEYGGDLMGRARFLRQCIASIKQTAGSDFPVWVKLNCADFMKEGGMTAEESLQVMHWLADDGISAIEISGGNTSSLPRKGPIRAIRRTKEPMYFAPYAEKAAKELQGQTDIGVVGGWRSAAEMEEFLNTAPVSFISMCRPLLRQPDLPNRWRRGDTEPATCISCSRCFGDTDVDCIFHDTAEED</sequence>
<evidence type="ECO:0000256" key="2">
    <source>
        <dbReference type="ARBA" id="ARBA00023002"/>
    </source>
</evidence>
<keyword evidence="7" id="KW-1185">Reference proteome</keyword>
<evidence type="ECO:0000259" key="3">
    <source>
        <dbReference type="Pfam" id="PF00724"/>
    </source>
</evidence>
<proteinExistence type="predicted"/>
<dbReference type="InterPro" id="IPR051799">
    <property type="entry name" value="NADH_flavin_oxidoreductase"/>
</dbReference>
<reference evidence="4 7" key="2">
    <citation type="submission" date="2024-10" db="EMBL/GenBank/DDBJ databases">
        <authorList>
            <person name="Sang B.-I."/>
            <person name="Prabhaharan D."/>
        </authorList>
    </citation>
    <scope>NUCLEOTIDE SEQUENCE [LARGE SCALE GENOMIC DNA]</scope>
    <source>
        <strain evidence="4 7">MH</strain>
    </source>
</reference>
<dbReference type="RefSeq" id="WP_113855171.1">
    <property type="nucleotide sequence ID" value="NZ_CP011940.1"/>
</dbReference>
<feature type="domain" description="NADH:flavin oxidoreductase/NADH oxidase N-terminal" evidence="3">
    <location>
        <begin position="2"/>
        <end position="338"/>
    </location>
</feature>
<reference evidence="5 6" key="1">
    <citation type="submission" date="2020-04" db="EMBL/GenBank/DDBJ databases">
        <authorList>
            <person name="Hitch T.C.A."/>
            <person name="Wylensek D."/>
            <person name="Clavel T."/>
        </authorList>
    </citation>
    <scope>NUCLEOTIDE SEQUENCE [LARGE SCALE GENOMIC DNA]</scope>
    <source>
        <strain evidence="5 6">Oil-RF-744-FAT-WT-6-1</strain>
    </source>
</reference>
<dbReference type="EMBL" id="JABAFG010000005">
    <property type="protein sequence ID" value="NME27828.1"/>
    <property type="molecule type" value="Genomic_DNA"/>
</dbReference>
<dbReference type="OrthoDB" id="9772736at2"/>
<organism evidence="5 6">
    <name type="scientific">Megasphaera hexanoica</name>
    <dbReference type="NCBI Taxonomy" id="1675036"/>
    <lineage>
        <taxon>Bacteria</taxon>
        <taxon>Bacillati</taxon>
        <taxon>Bacillota</taxon>
        <taxon>Negativicutes</taxon>
        <taxon>Veillonellales</taxon>
        <taxon>Veillonellaceae</taxon>
        <taxon>Megasphaera</taxon>
    </lineage>
</organism>
<dbReference type="Gene3D" id="3.20.20.70">
    <property type="entry name" value="Aldolase class I"/>
    <property type="match status" value="1"/>
</dbReference>
<evidence type="ECO:0000256" key="1">
    <source>
        <dbReference type="ARBA" id="ARBA00022630"/>
    </source>
</evidence>
<dbReference type="CDD" id="cd02803">
    <property type="entry name" value="OYE_like_FMN_family"/>
    <property type="match status" value="1"/>
</dbReference>
<evidence type="ECO:0000313" key="6">
    <source>
        <dbReference type="Proteomes" id="UP000591071"/>
    </source>
</evidence>
<name>A0A848BSM9_9FIRM</name>
<accession>A0A848BSM9</accession>
<keyword evidence="2" id="KW-0560">Oxidoreductase</keyword>
<protein>
    <submittedName>
        <fullName evidence="5">NADH:flavin oxidoreductase</fullName>
    </submittedName>
</protein>
<evidence type="ECO:0000313" key="7">
    <source>
        <dbReference type="Proteomes" id="UP001605989"/>
    </source>
</evidence>
<gene>
    <name evidence="4" type="ORF">ACGTZG_11640</name>
    <name evidence="5" type="ORF">HF872_04215</name>
</gene>
<dbReference type="PANTHER" id="PTHR43656">
    <property type="entry name" value="BINDING OXIDOREDUCTASE, PUTATIVE (AFU_ORTHOLOGUE AFUA_2G08260)-RELATED"/>
    <property type="match status" value="1"/>
</dbReference>
<dbReference type="GO" id="GO:0010181">
    <property type="term" value="F:FMN binding"/>
    <property type="evidence" value="ECO:0007669"/>
    <property type="project" value="InterPro"/>
</dbReference>
<keyword evidence="1" id="KW-0285">Flavoprotein</keyword>
<dbReference type="KEGG" id="mhw:ACT01_02170"/>
<dbReference type="InterPro" id="IPR013785">
    <property type="entry name" value="Aldolase_TIM"/>
</dbReference>